<reference evidence="2 3" key="1">
    <citation type="submission" date="2023-08" db="EMBL/GenBank/DDBJ databases">
        <authorList>
            <person name="Palmer J.M."/>
        </authorList>
    </citation>
    <scope>NUCLEOTIDE SEQUENCE [LARGE SCALE GENOMIC DNA]</scope>
    <source>
        <strain evidence="2 3">TWF481</strain>
    </source>
</reference>
<feature type="region of interest" description="Disordered" evidence="1">
    <location>
        <begin position="253"/>
        <end position="292"/>
    </location>
</feature>
<name>A0AAV9WFV2_9PEZI</name>
<dbReference type="Proteomes" id="UP001370758">
    <property type="component" value="Unassembled WGS sequence"/>
</dbReference>
<comment type="caution">
    <text evidence="2">The sequence shown here is derived from an EMBL/GenBank/DDBJ whole genome shotgun (WGS) entry which is preliminary data.</text>
</comment>
<dbReference type="AlphaFoldDB" id="A0AAV9WFV2"/>
<evidence type="ECO:0000256" key="1">
    <source>
        <dbReference type="SAM" id="MobiDB-lite"/>
    </source>
</evidence>
<proteinExistence type="predicted"/>
<sequence length="292" mass="32508">MCICIPSRNRVQRKQTVSETRNQTPFLPSKSPFSQKLFATGAGGEGCRLYGRQNASGELTRMASNASAPLLPLPVSVSHIPPPPQGTIIIPPQILRTPPSTPSIQEILTTSTKLELQNYLSALLSSDPRNKSRLQSYHKKCSTLTATKRLLQQPPQLPAANSTRKRKAESQILICITCFASYDEADNHVEACRYHPGRWEADLEHDVWGDVDENDPREPEHEDFFNDVPEAFIMDCCGGRGDSAGCVVDRHVSGFGGEGNGSGGIPLSPRHRRRRRVVEPERYEEDEEEDEY</sequence>
<dbReference type="EMBL" id="JAVHJL010000003">
    <property type="protein sequence ID" value="KAK6507716.1"/>
    <property type="molecule type" value="Genomic_DNA"/>
</dbReference>
<keyword evidence="3" id="KW-1185">Reference proteome</keyword>
<gene>
    <name evidence="2" type="ORF">TWF481_006138</name>
</gene>
<organism evidence="2 3">
    <name type="scientific">Arthrobotrys musiformis</name>
    <dbReference type="NCBI Taxonomy" id="47236"/>
    <lineage>
        <taxon>Eukaryota</taxon>
        <taxon>Fungi</taxon>
        <taxon>Dikarya</taxon>
        <taxon>Ascomycota</taxon>
        <taxon>Pezizomycotina</taxon>
        <taxon>Orbiliomycetes</taxon>
        <taxon>Orbiliales</taxon>
        <taxon>Orbiliaceae</taxon>
        <taxon>Arthrobotrys</taxon>
    </lineage>
</organism>
<evidence type="ECO:0000313" key="2">
    <source>
        <dbReference type="EMBL" id="KAK6507716.1"/>
    </source>
</evidence>
<accession>A0AAV9WFV2</accession>
<dbReference type="PANTHER" id="PTHR38167:SF1">
    <property type="entry name" value="C2H2-TYPE DOMAIN-CONTAINING PROTEIN"/>
    <property type="match status" value="1"/>
</dbReference>
<protein>
    <recommendedName>
        <fullName evidence="4">C2H2-type domain-containing protein</fullName>
    </recommendedName>
</protein>
<dbReference type="PANTHER" id="PTHR38167">
    <property type="entry name" value="C2H2-TYPE DOMAIN-CONTAINING PROTEIN"/>
    <property type="match status" value="1"/>
</dbReference>
<feature type="compositionally biased region" description="Gly residues" evidence="1">
    <location>
        <begin position="254"/>
        <end position="264"/>
    </location>
</feature>
<evidence type="ECO:0000313" key="3">
    <source>
        <dbReference type="Proteomes" id="UP001370758"/>
    </source>
</evidence>
<feature type="compositionally biased region" description="Acidic residues" evidence="1">
    <location>
        <begin position="282"/>
        <end position="292"/>
    </location>
</feature>
<evidence type="ECO:0008006" key="4">
    <source>
        <dbReference type="Google" id="ProtNLM"/>
    </source>
</evidence>